<name>A9NES1_ACHLI</name>
<proteinExistence type="predicted"/>
<gene>
    <name evidence="2" type="ordered locus">ACL_0225</name>
</gene>
<protein>
    <submittedName>
        <fullName evidence="2">Uncharacterized protein</fullName>
    </submittedName>
</protein>
<sequence>MNNERGIIMAAPQKPAAKQAPAPKKPVKK</sequence>
<evidence type="ECO:0000313" key="2">
    <source>
        <dbReference type="EMBL" id="ABX80851.1"/>
    </source>
</evidence>
<reference evidence="2 3" key="1">
    <citation type="journal article" date="2011" name="J. Bacteriol.">
        <title>Complete genome and proteome of Acholeplasma laidlawii.</title>
        <authorList>
            <person name="Lazarev V.N."/>
            <person name="Levitskii S.A."/>
            <person name="Basovskii Y.I."/>
            <person name="Chukin M.M."/>
            <person name="Akopian T.A."/>
            <person name="Vereshchagin V.V."/>
            <person name="Kostrjukova E.S."/>
            <person name="Kovaleva G.Y."/>
            <person name="Kazanov M.D."/>
            <person name="Malko D.B."/>
            <person name="Vitreschak A.G."/>
            <person name="Sernova N.V."/>
            <person name="Gelfand M.S."/>
            <person name="Demina I.A."/>
            <person name="Serebryakova M.V."/>
            <person name="Galyamina M.A."/>
            <person name="Vtyurin N.N."/>
            <person name="Rogov S.I."/>
            <person name="Alexeev D.G."/>
            <person name="Ladygina V.G."/>
            <person name="Govorun V.M."/>
        </authorList>
    </citation>
    <scope>NUCLEOTIDE SEQUENCE [LARGE SCALE GENOMIC DNA]</scope>
    <source>
        <strain evidence="2 3">PG-8A</strain>
    </source>
</reference>
<dbReference type="KEGG" id="acl:ACL_0225"/>
<dbReference type="AlphaFoldDB" id="A9NES1"/>
<dbReference type="Proteomes" id="UP000008558">
    <property type="component" value="Chromosome"/>
</dbReference>
<evidence type="ECO:0000313" key="3">
    <source>
        <dbReference type="Proteomes" id="UP000008558"/>
    </source>
</evidence>
<dbReference type="HOGENOM" id="CLU_3408385_0_0_14"/>
<organism evidence="2 3">
    <name type="scientific">Acholeplasma laidlawii (strain PG-8A)</name>
    <dbReference type="NCBI Taxonomy" id="441768"/>
    <lineage>
        <taxon>Bacteria</taxon>
        <taxon>Bacillati</taxon>
        <taxon>Mycoplasmatota</taxon>
        <taxon>Mollicutes</taxon>
        <taxon>Acholeplasmatales</taxon>
        <taxon>Acholeplasmataceae</taxon>
        <taxon>Acholeplasma</taxon>
    </lineage>
</organism>
<keyword evidence="3" id="KW-1185">Reference proteome</keyword>
<feature type="region of interest" description="Disordered" evidence="1">
    <location>
        <begin position="1"/>
        <end position="29"/>
    </location>
</feature>
<feature type="compositionally biased region" description="Low complexity" evidence="1">
    <location>
        <begin position="10"/>
        <end position="22"/>
    </location>
</feature>
<accession>A9NES1</accession>
<evidence type="ECO:0000256" key="1">
    <source>
        <dbReference type="SAM" id="MobiDB-lite"/>
    </source>
</evidence>
<dbReference type="EMBL" id="CP000896">
    <property type="protein sequence ID" value="ABX80851.1"/>
    <property type="molecule type" value="Genomic_DNA"/>
</dbReference>